<dbReference type="Proteomes" id="UP000828924">
    <property type="component" value="Chromosome"/>
</dbReference>
<protein>
    <submittedName>
        <fullName evidence="4">Uncharacterized protein</fullName>
    </submittedName>
</protein>
<feature type="signal peptide" evidence="3">
    <location>
        <begin position="1"/>
        <end position="24"/>
    </location>
</feature>
<evidence type="ECO:0000256" key="1">
    <source>
        <dbReference type="SAM" id="Coils"/>
    </source>
</evidence>
<keyword evidence="5" id="KW-1185">Reference proteome</keyword>
<evidence type="ECO:0000313" key="5">
    <source>
        <dbReference type="Proteomes" id="UP000828924"/>
    </source>
</evidence>
<evidence type="ECO:0000256" key="2">
    <source>
        <dbReference type="SAM" id="MobiDB-lite"/>
    </source>
</evidence>
<keyword evidence="3" id="KW-0732">Signal</keyword>
<evidence type="ECO:0000256" key="3">
    <source>
        <dbReference type="SAM" id="SignalP"/>
    </source>
</evidence>
<dbReference type="RefSeq" id="WP_242329844.1">
    <property type="nucleotide sequence ID" value="NZ_CP071872.1"/>
</dbReference>
<sequence>MSGSLLLRAVCTACTAALATAVAAAPAAGAPAPAPAPRATSVTGLLTDLRGLYRQAEEASETFKATGELLAAQTAETKRLDTELAEARNALARSRADAGELARRQYRGSSDFSTYLELLLAKNPRQALDQQYLMERMARHRLATIARLERGELYTDALATRSRKALDAQQSLAERHREQRDTVRARLRQVEELLASLSTAELAQLAQLEGARTAGAQPLLGDSPNAPAADRPEPPDGSGLVLPADPEGASGTS</sequence>
<dbReference type="EMBL" id="CP071872">
    <property type="protein sequence ID" value="UNM11298.1"/>
    <property type="molecule type" value="Genomic_DNA"/>
</dbReference>
<keyword evidence="1" id="KW-0175">Coiled coil</keyword>
<evidence type="ECO:0000313" key="4">
    <source>
        <dbReference type="EMBL" id="UNM11298.1"/>
    </source>
</evidence>
<accession>A0ABY3WFF6</accession>
<proteinExistence type="predicted"/>
<feature type="chain" id="PRO_5045228127" evidence="3">
    <location>
        <begin position="25"/>
        <end position="253"/>
    </location>
</feature>
<name>A0ABY3WFF6_9ACTN</name>
<gene>
    <name evidence="4" type="ORF">J4032_06955</name>
</gene>
<feature type="coiled-coil region" evidence="1">
    <location>
        <begin position="70"/>
        <end position="104"/>
    </location>
</feature>
<feature type="region of interest" description="Disordered" evidence="2">
    <location>
        <begin position="214"/>
        <end position="253"/>
    </location>
</feature>
<reference evidence="4 5" key="1">
    <citation type="submission" date="2021-03" db="EMBL/GenBank/DDBJ databases">
        <title>Complete genome of Streptomyces formicae strain 1H-GS9 (DSM 100524).</title>
        <authorList>
            <person name="Atanasov K.E."/>
            <person name="Altabella T."/>
            <person name="Ferrer A."/>
        </authorList>
    </citation>
    <scope>NUCLEOTIDE SEQUENCE [LARGE SCALE GENOMIC DNA]</scope>
    <source>
        <strain evidence="4 5">1H-GS9</strain>
    </source>
</reference>
<organism evidence="4 5">
    <name type="scientific">Streptomyces formicae</name>
    <dbReference type="NCBI Taxonomy" id="1616117"/>
    <lineage>
        <taxon>Bacteria</taxon>
        <taxon>Bacillati</taxon>
        <taxon>Actinomycetota</taxon>
        <taxon>Actinomycetes</taxon>
        <taxon>Kitasatosporales</taxon>
        <taxon>Streptomycetaceae</taxon>
        <taxon>Streptomyces</taxon>
    </lineage>
</organism>